<dbReference type="AlphaFoldDB" id="A0A0E9VVG0"/>
<reference evidence="1" key="2">
    <citation type="journal article" date="2015" name="Fish Shellfish Immunol.">
        <title>Early steps in the European eel (Anguilla anguilla)-Vibrio vulnificus interaction in the gills: Role of the RtxA13 toxin.</title>
        <authorList>
            <person name="Callol A."/>
            <person name="Pajuelo D."/>
            <person name="Ebbesson L."/>
            <person name="Teles M."/>
            <person name="MacKenzie S."/>
            <person name="Amaro C."/>
        </authorList>
    </citation>
    <scope>NUCLEOTIDE SEQUENCE</scope>
</reference>
<dbReference type="EMBL" id="GBXM01026438">
    <property type="protein sequence ID" value="JAH82139.1"/>
    <property type="molecule type" value="Transcribed_RNA"/>
</dbReference>
<organism evidence="1">
    <name type="scientific">Anguilla anguilla</name>
    <name type="common">European freshwater eel</name>
    <name type="synonym">Muraena anguilla</name>
    <dbReference type="NCBI Taxonomy" id="7936"/>
    <lineage>
        <taxon>Eukaryota</taxon>
        <taxon>Metazoa</taxon>
        <taxon>Chordata</taxon>
        <taxon>Craniata</taxon>
        <taxon>Vertebrata</taxon>
        <taxon>Euteleostomi</taxon>
        <taxon>Actinopterygii</taxon>
        <taxon>Neopterygii</taxon>
        <taxon>Teleostei</taxon>
        <taxon>Anguilliformes</taxon>
        <taxon>Anguillidae</taxon>
        <taxon>Anguilla</taxon>
    </lineage>
</organism>
<reference evidence="1" key="1">
    <citation type="submission" date="2014-11" db="EMBL/GenBank/DDBJ databases">
        <authorList>
            <person name="Amaro Gonzalez C."/>
        </authorList>
    </citation>
    <scope>NUCLEOTIDE SEQUENCE</scope>
</reference>
<proteinExistence type="predicted"/>
<name>A0A0E9VVG0_ANGAN</name>
<accession>A0A0E9VVG0</accession>
<evidence type="ECO:0000313" key="1">
    <source>
        <dbReference type="EMBL" id="JAH82139.1"/>
    </source>
</evidence>
<protein>
    <submittedName>
        <fullName evidence="1">Uncharacterized protein</fullName>
    </submittedName>
</protein>
<sequence>MQFDAEELLIANHQTALRAFQLTFGGEVKWHTSHVFPLPGL</sequence>